<evidence type="ECO:0000259" key="4">
    <source>
        <dbReference type="Pfam" id="PF00171"/>
    </source>
</evidence>
<dbReference type="OrthoDB" id="6882680at2"/>
<reference evidence="5 6" key="1">
    <citation type="submission" date="2019-07" db="EMBL/GenBank/DDBJ databases">
        <title>Whole genome shotgun sequence of Aeromicrobium flavum NBRC 107625.</title>
        <authorList>
            <person name="Hosoyama A."/>
            <person name="Uohara A."/>
            <person name="Ohji S."/>
            <person name="Ichikawa N."/>
        </authorList>
    </citation>
    <scope>NUCLEOTIDE SEQUENCE [LARGE SCALE GENOMIC DNA]</scope>
    <source>
        <strain evidence="5 6">NBRC 107625</strain>
    </source>
</reference>
<dbReference type="AlphaFoldDB" id="A0A512HWE6"/>
<accession>A0A512HWE6</accession>
<dbReference type="InterPro" id="IPR029510">
    <property type="entry name" value="Ald_DH_CS_GLU"/>
</dbReference>
<gene>
    <name evidence="5" type="primary">gabD_1</name>
    <name evidence="5" type="ORF">AFL01nite_20990</name>
</gene>
<dbReference type="PROSITE" id="PS00687">
    <property type="entry name" value="ALDEHYDE_DEHYDR_GLU"/>
    <property type="match status" value="1"/>
</dbReference>
<dbReference type="Proteomes" id="UP000321769">
    <property type="component" value="Unassembled WGS sequence"/>
</dbReference>
<evidence type="ECO:0000256" key="1">
    <source>
        <dbReference type="ARBA" id="ARBA00023002"/>
    </source>
</evidence>
<organism evidence="5 6">
    <name type="scientific">Aeromicrobium flavum</name>
    <dbReference type="NCBI Taxonomy" id="416568"/>
    <lineage>
        <taxon>Bacteria</taxon>
        <taxon>Bacillati</taxon>
        <taxon>Actinomycetota</taxon>
        <taxon>Actinomycetes</taxon>
        <taxon>Propionibacteriales</taxon>
        <taxon>Nocardioidaceae</taxon>
        <taxon>Aeromicrobium</taxon>
    </lineage>
</organism>
<dbReference type="Gene3D" id="3.40.309.10">
    <property type="entry name" value="Aldehyde Dehydrogenase, Chain A, domain 2"/>
    <property type="match status" value="1"/>
</dbReference>
<dbReference type="InterPro" id="IPR016163">
    <property type="entry name" value="Ald_DH_C"/>
</dbReference>
<dbReference type="InterPro" id="IPR016161">
    <property type="entry name" value="Ald_DH/histidinol_DH"/>
</dbReference>
<sequence length="519" mass="55428">MPDVAQITVAPARIAELTALIRATGTETRTTVTPLTGADVATIPVSTEQDVLDAFEAARVAQRGWARTPLRRRTKALLKLHDLILTHQRELLDLVQLESGKARSHAFDEVLHTALTGRYYGRRLSRILGPHRRAGAYPLITGIRQYHQPKGVVGLISPWNYPLSMALVDGLAAVAAGNAVVHKPDSQAPLTALAIIELMHRAGFPRDLWQVVSGAGSVIGSTIIDHADYICFTGSTATGKRIAAQCSERLIGCSLELGGKNPMVVLPGADVEKAVEGTVNAAFSSAGQLCVSIERIYVHDSIYEQYRDALAERLARVSYGANADWEVEMGTLVSPAQLATIEKHVADALDHGASLVSGGRARPDIAPWFHEPTVLENVPESALCFAEETFGPLVSLYPYRSVGEAVAMANDTVYGLNASVWGPVKQARKVAPKIKAGTVNVNEGFAATFGSIGAPMGGMKESGTGRRQGAEGLLRFTEVQSVAVQRVMPVGGPAAVPKRTFAAAITVGLLLLRRFTRKA</sequence>
<feature type="domain" description="Aldehyde dehydrogenase" evidence="4">
    <location>
        <begin position="27"/>
        <end position="482"/>
    </location>
</feature>
<dbReference type="NCBIfam" id="NF006916">
    <property type="entry name" value="PRK09407.1"/>
    <property type="match status" value="1"/>
</dbReference>
<comment type="caution">
    <text evidence="5">The sequence shown here is derived from an EMBL/GenBank/DDBJ whole genome shotgun (WGS) entry which is preliminary data.</text>
</comment>
<comment type="similarity">
    <text evidence="3">Belongs to the aldehyde dehydrogenase family.</text>
</comment>
<evidence type="ECO:0000313" key="5">
    <source>
        <dbReference type="EMBL" id="GEO89772.1"/>
    </source>
</evidence>
<dbReference type="InterPro" id="IPR016162">
    <property type="entry name" value="Ald_DH_N"/>
</dbReference>
<feature type="active site" evidence="2">
    <location>
        <position position="256"/>
    </location>
</feature>
<dbReference type="SUPFAM" id="SSF53720">
    <property type="entry name" value="ALDH-like"/>
    <property type="match status" value="1"/>
</dbReference>
<dbReference type="Pfam" id="PF00171">
    <property type="entry name" value="Aldedh"/>
    <property type="match status" value="1"/>
</dbReference>
<keyword evidence="6" id="KW-1185">Reference proteome</keyword>
<dbReference type="InterPro" id="IPR015590">
    <property type="entry name" value="Aldehyde_DH_dom"/>
</dbReference>
<dbReference type="Gene3D" id="3.40.605.10">
    <property type="entry name" value="Aldehyde Dehydrogenase, Chain A, domain 1"/>
    <property type="match status" value="1"/>
</dbReference>
<dbReference type="GO" id="GO:0016620">
    <property type="term" value="F:oxidoreductase activity, acting on the aldehyde or oxo group of donors, NAD or NADP as acceptor"/>
    <property type="evidence" value="ECO:0007669"/>
    <property type="project" value="InterPro"/>
</dbReference>
<protein>
    <submittedName>
        <fullName evidence="5">Succinic semialdehyde dehydrogenase</fullName>
    </submittedName>
</protein>
<proteinExistence type="inferred from homology"/>
<evidence type="ECO:0000313" key="6">
    <source>
        <dbReference type="Proteomes" id="UP000321769"/>
    </source>
</evidence>
<evidence type="ECO:0000256" key="3">
    <source>
        <dbReference type="RuleBase" id="RU003345"/>
    </source>
</evidence>
<evidence type="ECO:0000256" key="2">
    <source>
        <dbReference type="PROSITE-ProRule" id="PRU10007"/>
    </source>
</evidence>
<dbReference type="PANTHER" id="PTHR11699">
    <property type="entry name" value="ALDEHYDE DEHYDROGENASE-RELATED"/>
    <property type="match status" value="1"/>
</dbReference>
<dbReference type="RefSeq" id="WP_146827643.1">
    <property type="nucleotide sequence ID" value="NZ_BAAAYQ010000001.1"/>
</dbReference>
<dbReference type="EMBL" id="BJZQ01000010">
    <property type="protein sequence ID" value="GEO89772.1"/>
    <property type="molecule type" value="Genomic_DNA"/>
</dbReference>
<keyword evidence="1 3" id="KW-0560">Oxidoreductase</keyword>
<name>A0A512HWE6_9ACTN</name>